<feature type="transmembrane region" description="Helical" evidence="1">
    <location>
        <begin position="106"/>
        <end position="127"/>
    </location>
</feature>
<organism evidence="2 3">
    <name type="scientific">Spirosoma agri</name>
    <dbReference type="NCBI Taxonomy" id="1987381"/>
    <lineage>
        <taxon>Bacteria</taxon>
        <taxon>Pseudomonadati</taxon>
        <taxon>Bacteroidota</taxon>
        <taxon>Cytophagia</taxon>
        <taxon>Cytophagales</taxon>
        <taxon>Cytophagaceae</taxon>
        <taxon>Spirosoma</taxon>
    </lineage>
</organism>
<reference evidence="2 3" key="1">
    <citation type="submission" date="2020-02" db="EMBL/GenBank/DDBJ databases">
        <title>Draft genome sequence of two Spirosoma agri KCTC 52727 and Spirosoma terrae KCTC 52035.</title>
        <authorList>
            <person name="Rojas J."/>
            <person name="Ambika Manirajan B."/>
            <person name="Ratering S."/>
            <person name="Suarez C."/>
            <person name="Schnell S."/>
        </authorList>
    </citation>
    <scope>NUCLEOTIDE SEQUENCE [LARGE SCALE GENOMIC DNA]</scope>
    <source>
        <strain evidence="2 3">KCTC 52727</strain>
    </source>
</reference>
<feature type="transmembrane region" description="Helical" evidence="1">
    <location>
        <begin position="175"/>
        <end position="197"/>
    </location>
</feature>
<gene>
    <name evidence="2" type="ORF">GK091_27505</name>
</gene>
<dbReference type="Proteomes" id="UP000477386">
    <property type="component" value="Unassembled WGS sequence"/>
</dbReference>
<proteinExistence type="predicted"/>
<feature type="transmembrane region" description="Helical" evidence="1">
    <location>
        <begin position="67"/>
        <end position="85"/>
    </location>
</feature>
<protein>
    <submittedName>
        <fullName evidence="2">Uncharacterized protein</fullName>
    </submittedName>
</protein>
<keyword evidence="1" id="KW-0812">Transmembrane</keyword>
<name>A0A6M0ITM3_9BACT</name>
<feature type="transmembrane region" description="Helical" evidence="1">
    <location>
        <begin position="139"/>
        <end position="163"/>
    </location>
</feature>
<evidence type="ECO:0000313" key="2">
    <source>
        <dbReference type="EMBL" id="NEU70643.1"/>
    </source>
</evidence>
<keyword evidence="1" id="KW-1133">Transmembrane helix</keyword>
<feature type="transmembrane region" description="Helical" evidence="1">
    <location>
        <begin position="6"/>
        <end position="27"/>
    </location>
</feature>
<evidence type="ECO:0000313" key="3">
    <source>
        <dbReference type="Proteomes" id="UP000477386"/>
    </source>
</evidence>
<dbReference type="AlphaFoldDB" id="A0A6M0ITM3"/>
<dbReference type="RefSeq" id="WP_164043956.1">
    <property type="nucleotide sequence ID" value="NZ_JAAGNZ010000007.1"/>
</dbReference>
<keyword evidence="3" id="KW-1185">Reference proteome</keyword>
<accession>A0A6M0ITM3</accession>
<feature type="transmembrane region" description="Helical" evidence="1">
    <location>
        <begin position="203"/>
        <end position="221"/>
    </location>
</feature>
<dbReference type="EMBL" id="JAAGNZ010000007">
    <property type="protein sequence ID" value="NEU70643.1"/>
    <property type="molecule type" value="Genomic_DNA"/>
</dbReference>
<keyword evidence="1" id="KW-0472">Membrane</keyword>
<feature type="transmembrane region" description="Helical" evidence="1">
    <location>
        <begin position="39"/>
        <end position="61"/>
    </location>
</feature>
<comment type="caution">
    <text evidence="2">The sequence shown here is derived from an EMBL/GenBank/DDBJ whole genome shotgun (WGS) entry which is preliminary data.</text>
</comment>
<sequence>MDTLKAKAFTISLAYVGIGTLALFIVGTKSIMQNELASILIPIITILTLPVCFLGFGVLYGGENNEWIALLVQLIVFILFWQMLTKYMLSRNKYADTYTVDRGTRFVKIAGITVLCCLIDGIARSLLPGWGLDHRAWLYYTLLILTVGDIFYYLLFVVAFELINARFNRRQSTRFSISISFVLAVVCFFLFSSLRFWTVEQKTIMGFTYGLIGILYGYLYAHWVPATSHSD</sequence>
<evidence type="ECO:0000256" key="1">
    <source>
        <dbReference type="SAM" id="Phobius"/>
    </source>
</evidence>